<evidence type="ECO:0008006" key="3">
    <source>
        <dbReference type="Google" id="ProtNLM"/>
    </source>
</evidence>
<proteinExistence type="predicted"/>
<sequence length="180" mass="20489">MWLEHLNFIAIVRRIIISPVTGRPPQVVINKLRSLKKALKTWNWEVFGDLNCAIVRKSAELHSIQLDLSNCGFSDDLFMAEKKCYRGNLAMKIDIRKAFDILDWSFLCRVLQAFDLSSAFVDRIDDILRLSRLSVLSNGVPEGYLCCSKGVFQRDLLSPFLFGIAKDFLSILLTRMVGSS</sequence>
<gene>
    <name evidence="1" type="ORF">Dsin_012926</name>
</gene>
<comment type="caution">
    <text evidence="1">The sequence shown here is derived from an EMBL/GenBank/DDBJ whole genome shotgun (WGS) entry which is preliminary data.</text>
</comment>
<dbReference type="Proteomes" id="UP001281410">
    <property type="component" value="Unassembled WGS sequence"/>
</dbReference>
<organism evidence="1 2">
    <name type="scientific">Dipteronia sinensis</name>
    <dbReference type="NCBI Taxonomy" id="43782"/>
    <lineage>
        <taxon>Eukaryota</taxon>
        <taxon>Viridiplantae</taxon>
        <taxon>Streptophyta</taxon>
        <taxon>Embryophyta</taxon>
        <taxon>Tracheophyta</taxon>
        <taxon>Spermatophyta</taxon>
        <taxon>Magnoliopsida</taxon>
        <taxon>eudicotyledons</taxon>
        <taxon>Gunneridae</taxon>
        <taxon>Pentapetalae</taxon>
        <taxon>rosids</taxon>
        <taxon>malvids</taxon>
        <taxon>Sapindales</taxon>
        <taxon>Sapindaceae</taxon>
        <taxon>Hippocastanoideae</taxon>
        <taxon>Acereae</taxon>
        <taxon>Dipteronia</taxon>
    </lineage>
</organism>
<keyword evidence="2" id="KW-1185">Reference proteome</keyword>
<protein>
    <recommendedName>
        <fullName evidence="3">Reverse transcriptase domain-containing protein</fullName>
    </recommendedName>
</protein>
<accession>A0AAE0AJ69</accession>
<evidence type="ECO:0000313" key="1">
    <source>
        <dbReference type="EMBL" id="KAK3218956.1"/>
    </source>
</evidence>
<dbReference type="AlphaFoldDB" id="A0AAE0AJ69"/>
<reference evidence="1" key="1">
    <citation type="journal article" date="2023" name="Plant J.">
        <title>Genome sequences and population genomics provide insights into the demographic history, inbreeding, and mutation load of two 'living fossil' tree species of Dipteronia.</title>
        <authorList>
            <person name="Feng Y."/>
            <person name="Comes H.P."/>
            <person name="Chen J."/>
            <person name="Zhu S."/>
            <person name="Lu R."/>
            <person name="Zhang X."/>
            <person name="Li P."/>
            <person name="Qiu J."/>
            <person name="Olsen K.M."/>
            <person name="Qiu Y."/>
        </authorList>
    </citation>
    <scope>NUCLEOTIDE SEQUENCE</scope>
    <source>
        <strain evidence="1">NBL</strain>
    </source>
</reference>
<name>A0AAE0AJ69_9ROSI</name>
<dbReference type="EMBL" id="JANJYJ010000004">
    <property type="protein sequence ID" value="KAK3218956.1"/>
    <property type="molecule type" value="Genomic_DNA"/>
</dbReference>
<evidence type="ECO:0000313" key="2">
    <source>
        <dbReference type="Proteomes" id="UP001281410"/>
    </source>
</evidence>